<accession>A0A8S3XFU5</accession>
<feature type="coiled-coil region" evidence="2">
    <location>
        <begin position="772"/>
        <end position="802"/>
    </location>
</feature>
<dbReference type="GO" id="GO:0005925">
    <property type="term" value="C:focal adhesion"/>
    <property type="evidence" value="ECO:0007669"/>
    <property type="project" value="InterPro"/>
</dbReference>
<comment type="caution">
    <text evidence="4">The sequence shown here is derived from an EMBL/GenBank/DDBJ whole genome shotgun (WGS) entry which is preliminary data.</text>
</comment>
<dbReference type="PANTHER" id="PTHR46180">
    <property type="entry name" value="VINCULIN"/>
    <property type="match status" value="1"/>
</dbReference>
<keyword evidence="5" id="KW-1185">Reference proteome</keyword>
<evidence type="ECO:0000256" key="1">
    <source>
        <dbReference type="ARBA" id="ARBA00014125"/>
    </source>
</evidence>
<protein>
    <recommendedName>
        <fullName evidence="1">Vinculin</fullName>
    </recommendedName>
</protein>
<organism evidence="4 5">
    <name type="scientific">Parnassius apollo</name>
    <name type="common">Apollo butterfly</name>
    <name type="synonym">Papilio apollo</name>
    <dbReference type="NCBI Taxonomy" id="110799"/>
    <lineage>
        <taxon>Eukaryota</taxon>
        <taxon>Metazoa</taxon>
        <taxon>Ecdysozoa</taxon>
        <taxon>Arthropoda</taxon>
        <taxon>Hexapoda</taxon>
        <taxon>Insecta</taxon>
        <taxon>Pterygota</taxon>
        <taxon>Neoptera</taxon>
        <taxon>Endopterygota</taxon>
        <taxon>Lepidoptera</taxon>
        <taxon>Glossata</taxon>
        <taxon>Ditrysia</taxon>
        <taxon>Papilionoidea</taxon>
        <taxon>Papilionidae</taxon>
        <taxon>Parnassiinae</taxon>
        <taxon>Parnassini</taxon>
        <taxon>Parnassius</taxon>
        <taxon>Parnassius</taxon>
    </lineage>
</organism>
<keyword evidence="2" id="KW-0175">Coiled coil</keyword>
<name>A0A8S3XFU5_PARAO</name>
<reference evidence="4" key="1">
    <citation type="submission" date="2021-04" db="EMBL/GenBank/DDBJ databases">
        <authorList>
            <person name="Tunstrom K."/>
        </authorList>
    </citation>
    <scope>NUCLEOTIDE SEQUENCE</scope>
</reference>
<dbReference type="InterPro" id="IPR015224">
    <property type="entry name" value="Talin_cent"/>
</dbReference>
<proteinExistence type="predicted"/>
<dbReference type="Pfam" id="PF01044">
    <property type="entry name" value="Vinculin"/>
    <property type="match status" value="2"/>
</dbReference>
<dbReference type="GO" id="GO:0005200">
    <property type="term" value="F:structural constituent of cytoskeleton"/>
    <property type="evidence" value="ECO:0007669"/>
    <property type="project" value="InterPro"/>
</dbReference>
<evidence type="ECO:0000313" key="4">
    <source>
        <dbReference type="EMBL" id="CAG5023074.1"/>
    </source>
</evidence>
<evidence type="ECO:0000259" key="3">
    <source>
        <dbReference type="Pfam" id="PF09141"/>
    </source>
</evidence>
<feature type="domain" description="Talin central" evidence="3">
    <location>
        <begin position="548"/>
        <end position="657"/>
    </location>
</feature>
<evidence type="ECO:0000313" key="5">
    <source>
        <dbReference type="Proteomes" id="UP000691718"/>
    </source>
</evidence>
<evidence type="ECO:0000256" key="2">
    <source>
        <dbReference type="SAM" id="Coils"/>
    </source>
</evidence>
<dbReference type="OrthoDB" id="10262320at2759"/>
<dbReference type="GO" id="GO:0001726">
    <property type="term" value="C:ruffle"/>
    <property type="evidence" value="ECO:0007669"/>
    <property type="project" value="InterPro"/>
</dbReference>
<dbReference type="EMBL" id="CAJQZP010001151">
    <property type="protein sequence ID" value="CAG5023074.1"/>
    <property type="molecule type" value="Genomic_DNA"/>
</dbReference>
<dbReference type="Pfam" id="PF09141">
    <property type="entry name" value="Talin_middle"/>
    <property type="match status" value="2"/>
</dbReference>
<dbReference type="GO" id="GO:0051015">
    <property type="term" value="F:actin filament binding"/>
    <property type="evidence" value="ECO:0007669"/>
    <property type="project" value="InterPro"/>
</dbReference>
<dbReference type="GO" id="GO:0007155">
    <property type="term" value="P:cell adhesion"/>
    <property type="evidence" value="ECO:0007669"/>
    <property type="project" value="InterPro"/>
</dbReference>
<feature type="coiled-coil region" evidence="2">
    <location>
        <begin position="1231"/>
        <end position="1262"/>
    </location>
</feature>
<dbReference type="InterPro" id="IPR017997">
    <property type="entry name" value="Vinculin"/>
</dbReference>
<feature type="domain" description="Talin central" evidence="3">
    <location>
        <begin position="259"/>
        <end position="368"/>
    </location>
</feature>
<gene>
    <name evidence="4" type="ORF">PAPOLLO_LOCUS17859</name>
</gene>
<dbReference type="InterPro" id="IPR006077">
    <property type="entry name" value="Vinculin/catenin"/>
</dbReference>
<feature type="coiled-coil region" evidence="2">
    <location>
        <begin position="933"/>
        <end position="960"/>
    </location>
</feature>
<sequence length="2889" mass="320100">MTTIDELLPELIQDAKALGTVKDEKTRLSLHSKIKALCDAARNICSLTGDEDKEHMQELAYKYAKASDKLIFTFGRGTVADKENEILDLAREVGDKTSMLLMKAHELIKLADSDARADALDAAGVRCADASQLLMACAQLTASSIDEPHCQSAMTAAAESLASSAQQLAATWKPLVEEPGHKMFEESLLTHTMDLMKALDKLKESYADLSVEENVAGDDTNKKENERLKFIATMRSAVNNISDAQKDLDKPSITTAEGENTKELKRIMGQRLSLLNASIASLMRATADREHPDYDTAEEAMAIVAELMPELVRDVKIINAMKDEKAGRALINDIRALCEATQDISLASEQGSMQDVNDAASKFARYSSKLCYAFIPHVDPKKENMIVDLSKIACEKASQLLTHVNQLVDEVGGDDGERLDVCGAKLVDVVQALLTAAQITAPSFADARCQSTMLSAADDVSSLSNELAYTWSPLVRGTERQLLQRNLDTGHAELETALNNLRAACKSYGSKDKEKERLKFIRTVSHTKNKMLDAETDLQRPIKTMDVNNVGELQRKMAQRLALLNAAIASLVKATTVSDDVDYSAAEQSISSITKLIPGVIEDTKLLSSLKDDRAQRAMLTELKILFNATSDICKHTEQGNAQAINDMALKFAEASGKLSLVFNPQHSAQKNDIADLSKAAYDKASKMLVNVHQLSKSVGGKDCSHLDECGVKMGNAAKSLFTTAQILSSSIGDSNCNTTLISAIDDLSASSQELTSALSPIKQNIKCKNTIDELEMEQGKLDSMLNDLRAACKEINAIENDPELHTQDVIKQQHTLLTDSSTVKNVAPNNIEKELLEVKDLSKKVIKTAREMSTNASALADLVGGTDRDHLHDCGERMTDAAQVLYNTVARVNQYTEEVYGKYSVLAAIDAVSASSLELGAAWSPIERNAVHSKIIEELEQKEVELDDALKKMRASSEHMIGVQDEAYASGEKMKQWLKLIKSMSDVKCTLQKASRELDKPVTVMEHAVKSPELQRNMAPCLAQLNSATASLIRSTVDQVNPNYNEADKAIRKIGELIPDIIHNSNALSVPKDDVTRQNMATALKALCEATREICLEAEFGHIKNAYDPISKFADASSKLCYVFNPRADIKRENLIVNLSKSSCNKASVLLSQVYQLAESTGGEEGAELDKNGAKVVDAAQSLLTTAEIIASTIDDPHCQATLMSSTDELTFLLHRLADCWSILLQDPNRKSLKDQLNSEKSELESAIDELRAACKDAADVTLKPTKPVKPPPPKRTSLIDVGQKYLQDEKLKLAKSVDEAIRSIAHTEDQIREMYDQKGVDTSLEAAQTASQQLERKLVLASVAASHLVFCNDPEKMNYKAADKSLKSLSELFPTIVKDMRVLGNSHNLRAKSILDDTLVLCEATRALCGAANDNREKLNEIAVDFANKSAKLLYTIGTDVDPEQEKEVISRARVIGDCASRLTSCGAAGVHLAEDSRAQRLCLSASCCANAASNLLYIAKLVAPSIQYPESQNILLTAADQLSGQVKQFLSISTPLSSQQEQLNFVKDFETEGENLERLLSDLIQDVKNEKLVKKRKEEILMIEDSPIRQLASKILQNYKTYVEYPDLPMEERRNHAYYADKLTVAIKELDVANAHCRNSPQDANILRRLENATQNLQQTLLQCRRGHGKEQSNIVDLMDFVQDVLSNIEMLSETKNEANGEHCRKQLQDIKDECDKMWKHARKLTNPTEPRGEGSLTDDLVLIDAFAQDCSKAASRVYSCAKTVPDVQSRRQLEIKTHRLTDSVNILRFAVKSALATAVSASLDECLHDLTELESRIDNMLQPTESLRTPQFNKEGSSTIAALCCVAASPRSSATTLTPALITYVTEMRMRTNLNDPQEKHKLEKHLKKLLNLLKSLMMTTSRRTATWQEQDDGEVMTIGNQIIQELENQEDVGSNKEKQGYKVIDSLDVRRLLLPPTDKHLKGNKNELGTKLYQTASKLNSMMGTIMSSIQTPATLSKSLHATANAALDLAILARGLRNTENRLQSNQIEESAREMCFATFNLLKAAEKVAGEPDRPNSRWRLFDACRSLNDSINKLIRATDSRREDNEVIRSLQLQLNFLQSLQPTCALNYEECVEALQNQSDVIYKLKSSHEMSHEEGTATLQYITSTVCNTSEYAMQCAYLISICDKYKIMAKDGLFDVTGLQKLMTSIQDNCVRIICLGNISQAKDFESELKEKGRQLQDAINESKGKIEDITVEKEITEITTGINTAIEEFKKLVHVPNTNMTTITRITLKILDSLAALSVIINHPSLVPNVKEFSTDSRSACEDVINNSRELLNKTISFVKETNHSSAGIKSWATFDASRTSVLQAFDALMNSVRENGRRAGLLQSSQTEEEESEDQKKNYIAMQVDLAKNWLQSPTSKEEAKLSGIEGVNNVVKIANEMTEDLKGLEKDEMRQVIDEVEKLAKECSLKHNKEKSSLLLERLMELKKMLERVVVTRVVEDFLEDDTPLGDLELLVDVEKDEAKRKYLLEQKIAELLAQMNRITRTARLVAGTGSAHVQSELTQHTQQVELLAPSLVKATQERINSPHHQEIIDNYKAVMAQYAESISKVRILCDRSLDPVDFVQAAGETMQRMRDEYSGQDDPLRSGHATNIITRLGQRVVDVGLSSRRALREPELRRALQQAQRRLPRLSVTLSAPLHWTDLTAEILRITGEVESALSGENIFQKQLDSNQPIFAAALDLHAAVREWSARDNEIVAVAKRMAVLMARLSDYMNHDKKREVIATSKAIVKASSEVAALARKLALECTDVRIRNNLLQVCDRIPTISGQLKMLTTVKGSFLGRQGNQEDKEALSMLVGNAQNLMQSIQEVVSAAAGASVKIMSQRARPRIRWVRKNYYA</sequence>
<dbReference type="Proteomes" id="UP000691718">
    <property type="component" value="Unassembled WGS sequence"/>
</dbReference>